<evidence type="ECO:0000313" key="2">
    <source>
        <dbReference type="Proteomes" id="UP001139486"/>
    </source>
</evidence>
<dbReference type="Proteomes" id="UP001139486">
    <property type="component" value="Unassembled WGS sequence"/>
</dbReference>
<evidence type="ECO:0000313" key="1">
    <source>
        <dbReference type="EMBL" id="MCP3735273.1"/>
    </source>
</evidence>
<protein>
    <submittedName>
        <fullName evidence="1">Uncharacterized protein</fullName>
    </submittedName>
</protein>
<sequence length="131" mass="13832">MMSLFVLAAQLAGASPLPMPPQDWTVLRPLPYARDADDGASLSAFVRSEVKAGHCAAATLAADGWTLKIDLAVLIGPAGQPRRIVPRAIACPSVEQYAAGLVSSLARSNIAPNATEPGSWYRTSLTFSWPQ</sequence>
<dbReference type="RefSeq" id="WP_254289289.1">
    <property type="nucleotide sequence ID" value="NZ_JAMLDY010000011.1"/>
</dbReference>
<reference evidence="1" key="1">
    <citation type="submission" date="2022-05" db="EMBL/GenBank/DDBJ databases">
        <title>Sphingomonas sp. strain RP10 Genome sequencing and assembly.</title>
        <authorList>
            <person name="Kim I."/>
        </authorList>
    </citation>
    <scope>NUCLEOTIDE SEQUENCE</scope>
    <source>
        <strain evidence="1">RP10</strain>
    </source>
</reference>
<accession>A0A9X2HX95</accession>
<proteinExistence type="predicted"/>
<keyword evidence="2" id="KW-1185">Reference proteome</keyword>
<dbReference type="EMBL" id="JAMLDY010000011">
    <property type="protein sequence ID" value="MCP3735273.1"/>
    <property type="molecule type" value="Genomic_DNA"/>
</dbReference>
<organism evidence="1 2">
    <name type="scientific">Sphingomonas liriopis</name>
    <dbReference type="NCBI Taxonomy" id="2949094"/>
    <lineage>
        <taxon>Bacteria</taxon>
        <taxon>Pseudomonadati</taxon>
        <taxon>Pseudomonadota</taxon>
        <taxon>Alphaproteobacteria</taxon>
        <taxon>Sphingomonadales</taxon>
        <taxon>Sphingomonadaceae</taxon>
        <taxon>Sphingomonas</taxon>
    </lineage>
</organism>
<name>A0A9X2HX95_9SPHN</name>
<dbReference type="AlphaFoldDB" id="A0A9X2HX95"/>
<comment type="caution">
    <text evidence="1">The sequence shown here is derived from an EMBL/GenBank/DDBJ whole genome shotgun (WGS) entry which is preliminary data.</text>
</comment>
<gene>
    <name evidence="1" type="ORF">M9979_10365</name>
</gene>